<dbReference type="RefSeq" id="WP_290247788.1">
    <property type="nucleotide sequence ID" value="NZ_JAUFQT010000001.1"/>
</dbReference>
<evidence type="ECO:0000259" key="2">
    <source>
        <dbReference type="Pfam" id="PF09994"/>
    </source>
</evidence>
<dbReference type="InterPro" id="IPR018712">
    <property type="entry name" value="Tle1-like_cat"/>
</dbReference>
<dbReference type="PANTHER" id="PTHR33840">
    <property type="match status" value="1"/>
</dbReference>
<dbReference type="PANTHER" id="PTHR33840:SF1">
    <property type="entry name" value="TLE1 PHOSPHOLIPASE DOMAIN-CONTAINING PROTEIN"/>
    <property type="match status" value="1"/>
</dbReference>
<dbReference type="Proteomes" id="UP001589654">
    <property type="component" value="Unassembled WGS sequence"/>
</dbReference>
<gene>
    <name evidence="3" type="ORF">ACFFUR_15280</name>
</gene>
<sequence>MKKIVICADGTWNRPERNIKEDFPTNVLQFARGMASTDQNGTKQIVFYDWGIGSYHDKFAGGALGQGLEKNVKDGYRFLIHNYEPGDEIYLFGFSRGAYTIRSLCGLINNCSILKSSEGKMVEAAFDLYKTKKYKPRDDYSKNWRSKYAVQDKTMIHFVGVWDTVGAMGLPFSFFGLIEKKHLFYDRKLGSNIKKARHALSLDELRDDFEPTIWEPKEGVDLKQVWFAGVHADIGGSYQPDKDGSCLADIPMLWMQKEAANAGLAFESYMSKIKTNPLASQHNEYRGGYLALGKKERKIPDPEKIPTFVHQSVKERYDGMEYSCDAIEAYAKKYGDWPELTD</sequence>
<proteinExistence type="predicted"/>
<keyword evidence="1" id="KW-1133">Transmembrane helix</keyword>
<name>A0ABV5JB82_9BACT</name>
<dbReference type="Pfam" id="PF09994">
    <property type="entry name" value="T6SS_Tle1-like_cat"/>
    <property type="match status" value="1"/>
</dbReference>
<protein>
    <submittedName>
        <fullName evidence="3">DUF2235 domain-containing protein</fullName>
    </submittedName>
</protein>
<reference evidence="3 4" key="1">
    <citation type="submission" date="2024-09" db="EMBL/GenBank/DDBJ databases">
        <authorList>
            <person name="Sun Q."/>
            <person name="Mori K."/>
        </authorList>
    </citation>
    <scope>NUCLEOTIDE SEQUENCE [LARGE SCALE GENOMIC DNA]</scope>
    <source>
        <strain evidence="3 4">CECT 7682</strain>
    </source>
</reference>
<keyword evidence="1" id="KW-0472">Membrane</keyword>
<organism evidence="3 4">
    <name type="scientific">Echinicola jeungdonensis</name>
    <dbReference type="NCBI Taxonomy" id="709343"/>
    <lineage>
        <taxon>Bacteria</taxon>
        <taxon>Pseudomonadati</taxon>
        <taxon>Bacteroidota</taxon>
        <taxon>Cytophagia</taxon>
        <taxon>Cytophagales</taxon>
        <taxon>Cyclobacteriaceae</taxon>
        <taxon>Echinicola</taxon>
    </lineage>
</organism>
<evidence type="ECO:0000313" key="4">
    <source>
        <dbReference type="Proteomes" id="UP001589654"/>
    </source>
</evidence>
<feature type="transmembrane region" description="Helical" evidence="1">
    <location>
        <begin position="155"/>
        <end position="178"/>
    </location>
</feature>
<feature type="domain" description="T6SS Phospholipase effector Tle1-like catalytic" evidence="2">
    <location>
        <begin position="2"/>
        <end position="257"/>
    </location>
</feature>
<comment type="caution">
    <text evidence="3">The sequence shown here is derived from an EMBL/GenBank/DDBJ whole genome shotgun (WGS) entry which is preliminary data.</text>
</comment>
<keyword evidence="4" id="KW-1185">Reference proteome</keyword>
<accession>A0ABV5JB82</accession>
<keyword evidence="1" id="KW-0812">Transmembrane</keyword>
<evidence type="ECO:0000313" key="3">
    <source>
        <dbReference type="EMBL" id="MFB9213179.1"/>
    </source>
</evidence>
<evidence type="ECO:0000256" key="1">
    <source>
        <dbReference type="SAM" id="Phobius"/>
    </source>
</evidence>
<dbReference type="EMBL" id="JBHMEW010000066">
    <property type="protein sequence ID" value="MFB9213179.1"/>
    <property type="molecule type" value="Genomic_DNA"/>
</dbReference>